<evidence type="ECO:0000313" key="8">
    <source>
        <dbReference type="EMBL" id="QQP36617.1"/>
    </source>
</evidence>
<evidence type="ECO:0000256" key="3">
    <source>
        <dbReference type="ARBA" id="ARBA00022833"/>
    </source>
</evidence>
<dbReference type="SMART" id="SM00692">
    <property type="entry name" value="DM3"/>
    <property type="match status" value="1"/>
</dbReference>
<feature type="non-terminal residue" evidence="8">
    <location>
        <position position="1"/>
    </location>
</feature>
<gene>
    <name evidence="8" type="ORF">FKW44_021771</name>
</gene>
<evidence type="ECO:0000256" key="2">
    <source>
        <dbReference type="ARBA" id="ARBA00022771"/>
    </source>
</evidence>
<dbReference type="InterPro" id="IPR026516">
    <property type="entry name" value="THAP1/10"/>
</dbReference>
<dbReference type="Gene3D" id="6.20.210.20">
    <property type="entry name" value="THAP domain"/>
    <property type="match status" value="1"/>
</dbReference>
<dbReference type="InterPro" id="IPR006612">
    <property type="entry name" value="THAP_Znf"/>
</dbReference>
<keyword evidence="1" id="KW-0479">Metal-binding</keyword>
<feature type="compositionally biased region" description="Polar residues" evidence="6">
    <location>
        <begin position="111"/>
        <end position="122"/>
    </location>
</feature>
<feature type="region of interest" description="Disordered" evidence="6">
    <location>
        <begin position="111"/>
        <end position="139"/>
    </location>
</feature>
<feature type="compositionally biased region" description="Basic and acidic residues" evidence="6">
    <location>
        <begin position="129"/>
        <end position="139"/>
    </location>
</feature>
<protein>
    <submittedName>
        <fullName evidence="8">LOC100575238</fullName>
    </submittedName>
</protein>
<dbReference type="PANTHER" id="PTHR46600">
    <property type="entry name" value="THAP DOMAIN-CONTAINING"/>
    <property type="match status" value="1"/>
</dbReference>
<proteinExistence type="predicted"/>
<dbReference type="Pfam" id="PF05485">
    <property type="entry name" value="THAP"/>
    <property type="match status" value="1"/>
</dbReference>
<evidence type="ECO:0000256" key="4">
    <source>
        <dbReference type="ARBA" id="ARBA00023125"/>
    </source>
</evidence>
<evidence type="ECO:0000256" key="5">
    <source>
        <dbReference type="PROSITE-ProRule" id="PRU00309"/>
    </source>
</evidence>
<sequence length="183" mass="21159">KNHKKYCAIYGCKNPNGIVYHDFPKNLARQRIWKNLCKRKDSFKPENAQVCSMHFAHDSYQRDLEHELLGLIPRKRLKVDAVPSLLLPTSTSSYLQPNSVDQSNEKTPKILNQSTTSQSPGSELQVRLDLPRSRRQMSREANRIVNDLMAKDTEHRTRDVGVQNDHSCFVENIDDLKLKFKKA</sequence>
<reference evidence="9" key="1">
    <citation type="submission" date="2021-01" db="EMBL/GenBank/DDBJ databases">
        <title>Caligus Genome Assembly.</title>
        <authorList>
            <person name="Gallardo-Escarate C."/>
        </authorList>
    </citation>
    <scope>NUCLEOTIDE SEQUENCE [LARGE SCALE GENOMIC DNA]</scope>
</reference>
<feature type="domain" description="THAP-type" evidence="7">
    <location>
        <begin position="3"/>
        <end position="86"/>
    </location>
</feature>
<evidence type="ECO:0000313" key="9">
    <source>
        <dbReference type="Proteomes" id="UP000595437"/>
    </source>
</evidence>
<dbReference type="SMART" id="SM00980">
    <property type="entry name" value="THAP"/>
    <property type="match status" value="1"/>
</dbReference>
<name>A0A7T8GRX4_CALRO</name>
<accession>A0A7T8GRX4</accession>
<dbReference type="Proteomes" id="UP000595437">
    <property type="component" value="Chromosome 16"/>
</dbReference>
<organism evidence="8 9">
    <name type="scientific">Caligus rogercresseyi</name>
    <name type="common">Sea louse</name>
    <dbReference type="NCBI Taxonomy" id="217165"/>
    <lineage>
        <taxon>Eukaryota</taxon>
        <taxon>Metazoa</taxon>
        <taxon>Ecdysozoa</taxon>
        <taxon>Arthropoda</taxon>
        <taxon>Crustacea</taxon>
        <taxon>Multicrustacea</taxon>
        <taxon>Hexanauplia</taxon>
        <taxon>Copepoda</taxon>
        <taxon>Siphonostomatoida</taxon>
        <taxon>Caligidae</taxon>
        <taxon>Caligus</taxon>
    </lineage>
</organism>
<dbReference type="AlphaFoldDB" id="A0A7T8GRX4"/>
<dbReference type="InterPro" id="IPR038441">
    <property type="entry name" value="THAP_Znf_sf"/>
</dbReference>
<dbReference type="PANTHER" id="PTHR46600:SF11">
    <property type="entry name" value="THAP DOMAIN-CONTAINING PROTEIN 10"/>
    <property type="match status" value="1"/>
</dbReference>
<keyword evidence="4 5" id="KW-0238">DNA-binding</keyword>
<dbReference type="PROSITE" id="PS50950">
    <property type="entry name" value="ZF_THAP"/>
    <property type="match status" value="1"/>
</dbReference>
<evidence type="ECO:0000256" key="6">
    <source>
        <dbReference type="SAM" id="MobiDB-lite"/>
    </source>
</evidence>
<dbReference type="GO" id="GO:0008270">
    <property type="term" value="F:zinc ion binding"/>
    <property type="evidence" value="ECO:0007669"/>
    <property type="project" value="UniProtKB-KW"/>
</dbReference>
<dbReference type="GO" id="GO:0043565">
    <property type="term" value="F:sequence-specific DNA binding"/>
    <property type="evidence" value="ECO:0007669"/>
    <property type="project" value="InterPro"/>
</dbReference>
<evidence type="ECO:0000256" key="1">
    <source>
        <dbReference type="ARBA" id="ARBA00022723"/>
    </source>
</evidence>
<keyword evidence="9" id="KW-1185">Reference proteome</keyword>
<keyword evidence="2 5" id="KW-0863">Zinc-finger</keyword>
<keyword evidence="3" id="KW-0862">Zinc</keyword>
<dbReference type="SUPFAM" id="SSF57716">
    <property type="entry name" value="Glucocorticoid receptor-like (DNA-binding domain)"/>
    <property type="match status" value="1"/>
</dbReference>
<evidence type="ECO:0000259" key="7">
    <source>
        <dbReference type="PROSITE" id="PS50950"/>
    </source>
</evidence>
<feature type="non-terminal residue" evidence="8">
    <location>
        <position position="183"/>
    </location>
</feature>
<dbReference type="EMBL" id="CP045905">
    <property type="protein sequence ID" value="QQP36617.1"/>
    <property type="molecule type" value="Genomic_DNA"/>
</dbReference>